<comment type="caution">
    <text evidence="2">The sequence shown here is derived from an EMBL/GenBank/DDBJ whole genome shotgun (WGS) entry which is preliminary data.</text>
</comment>
<gene>
    <name evidence="2" type="ORF">DI53_1819</name>
</gene>
<dbReference type="GO" id="GO:0005737">
    <property type="term" value="C:cytoplasm"/>
    <property type="evidence" value="ECO:0007669"/>
    <property type="project" value="GOC"/>
</dbReference>
<evidence type="ECO:0000313" key="2">
    <source>
        <dbReference type="EMBL" id="KGE14392.1"/>
    </source>
</evidence>
<dbReference type="InterPro" id="IPR029063">
    <property type="entry name" value="SAM-dependent_MTases_sf"/>
</dbReference>
<dbReference type="GO" id="GO:0005886">
    <property type="term" value="C:plasma membrane"/>
    <property type="evidence" value="ECO:0007669"/>
    <property type="project" value="TreeGrafter"/>
</dbReference>
<dbReference type="Pfam" id="PF05050">
    <property type="entry name" value="Methyltransf_21"/>
    <property type="match status" value="1"/>
</dbReference>
<dbReference type="PANTHER" id="PTHR34009:SF2">
    <property type="entry name" value="PROTEIN STAR"/>
    <property type="match status" value="1"/>
</dbReference>
<dbReference type="PANTHER" id="PTHR34009">
    <property type="entry name" value="PROTEIN STAR"/>
    <property type="match status" value="1"/>
</dbReference>
<sequence length="232" mass="26960">MNRTVLLLKQAILKHIPVHKFFHYCSYAQDGEDMIIRSLYEHLKGYKGYYVDVGAHHPYRFSNTKYFYSKGWRGINIEPSPKALRLFRIFRSRDISLNIGVSDSPQELTYYCFNEPALNGFSKELSEYRNSAHARYHLIKTIVVKTLPLAQILDQYLPKGQKIDFLTIDAEGFDLIVLQSNDWTLYRPAFVLVEDAVDFLQLRDSAIYQLMAKVGYSLVAKTVRTLVFQDKA</sequence>
<dbReference type="OrthoDB" id="9801609at2"/>
<dbReference type="GO" id="GO:0006888">
    <property type="term" value="P:endoplasmic reticulum to Golgi vesicle-mediated transport"/>
    <property type="evidence" value="ECO:0007669"/>
    <property type="project" value="TreeGrafter"/>
</dbReference>
<protein>
    <submittedName>
        <fullName evidence="2">Methyltransferase FkbM family</fullName>
    </submittedName>
</protein>
<dbReference type="STRING" id="1229276.DI53_1819"/>
<dbReference type="EMBL" id="JJMU01000026">
    <property type="protein sequence ID" value="KGE14392.1"/>
    <property type="molecule type" value="Genomic_DNA"/>
</dbReference>
<proteinExistence type="predicted"/>
<dbReference type="GO" id="GO:0008168">
    <property type="term" value="F:methyltransferase activity"/>
    <property type="evidence" value="ECO:0007669"/>
    <property type="project" value="UniProtKB-KW"/>
</dbReference>
<accession>A0A0B8T0V2</accession>
<reference evidence="3" key="1">
    <citation type="submission" date="2014-04" db="EMBL/GenBank/DDBJ databases">
        <title>Whole-Genome optical mapping and complete genome sequence of Sphingobacterium deserti sp. nov., a new spaces isolated from desert in the west of China.</title>
        <authorList>
            <person name="Teng C."/>
            <person name="Zhou Z."/>
            <person name="Li X."/>
            <person name="Chen M."/>
            <person name="Lin M."/>
            <person name="Wang L."/>
            <person name="Su S."/>
            <person name="Zhang C."/>
            <person name="Zhang W."/>
        </authorList>
    </citation>
    <scope>NUCLEOTIDE SEQUENCE [LARGE SCALE GENOMIC DNA]</scope>
    <source>
        <strain evidence="3">ACCC05744</strain>
    </source>
</reference>
<reference evidence="2 3" key="2">
    <citation type="journal article" date="2015" name="PLoS ONE">
        <title>Whole-Genome Optical Mapping and Finished Genome Sequence of Sphingobacterium deserti sp. nov., a New Species Isolated from the Western Desert of China.</title>
        <authorList>
            <person name="Teng C."/>
            <person name="Zhou Z."/>
            <person name="Molnar I."/>
            <person name="Li X."/>
            <person name="Tang R."/>
            <person name="Chen M."/>
            <person name="Wang L."/>
            <person name="Su S."/>
            <person name="Zhang W."/>
            <person name="Lin M."/>
        </authorList>
    </citation>
    <scope>NUCLEOTIDE SEQUENCE [LARGE SCALE GENOMIC DNA]</scope>
    <source>
        <strain evidence="3">ACCC05744</strain>
    </source>
</reference>
<keyword evidence="2" id="KW-0489">Methyltransferase</keyword>
<dbReference type="PATRIC" id="fig|1229276.3.peg.1873"/>
<dbReference type="AlphaFoldDB" id="A0A0B8T0V2"/>
<organism evidence="2 3">
    <name type="scientific">Sphingobacterium deserti</name>
    <dbReference type="NCBI Taxonomy" id="1229276"/>
    <lineage>
        <taxon>Bacteria</taxon>
        <taxon>Pseudomonadati</taxon>
        <taxon>Bacteroidota</taxon>
        <taxon>Sphingobacteriia</taxon>
        <taxon>Sphingobacteriales</taxon>
        <taxon>Sphingobacteriaceae</taxon>
        <taxon>Sphingobacterium</taxon>
    </lineage>
</organism>
<evidence type="ECO:0000313" key="3">
    <source>
        <dbReference type="Proteomes" id="UP000031802"/>
    </source>
</evidence>
<dbReference type="GO" id="GO:0032259">
    <property type="term" value="P:methylation"/>
    <property type="evidence" value="ECO:0007669"/>
    <property type="project" value="UniProtKB-KW"/>
</dbReference>
<keyword evidence="2" id="KW-0808">Transferase</keyword>
<dbReference type="Proteomes" id="UP000031802">
    <property type="component" value="Unassembled WGS sequence"/>
</dbReference>
<dbReference type="Gene3D" id="3.40.50.150">
    <property type="entry name" value="Vaccinia Virus protein VP39"/>
    <property type="match status" value="1"/>
</dbReference>
<evidence type="ECO:0000259" key="1">
    <source>
        <dbReference type="Pfam" id="PF05050"/>
    </source>
</evidence>
<dbReference type="InterPro" id="IPR006342">
    <property type="entry name" value="FkbM_mtfrase"/>
</dbReference>
<dbReference type="SUPFAM" id="SSF53335">
    <property type="entry name" value="S-adenosyl-L-methionine-dependent methyltransferases"/>
    <property type="match status" value="1"/>
</dbReference>
<feature type="domain" description="Methyltransferase FkbM" evidence="1">
    <location>
        <begin position="52"/>
        <end position="217"/>
    </location>
</feature>
<name>A0A0B8T0V2_9SPHI</name>
<dbReference type="eggNOG" id="COG1196">
    <property type="taxonomic scope" value="Bacteria"/>
</dbReference>
<dbReference type="InterPro" id="IPR053202">
    <property type="entry name" value="EGF_Rcpt_Signaling_Reg"/>
</dbReference>
<keyword evidence="3" id="KW-1185">Reference proteome</keyword>
<dbReference type="GO" id="GO:0016197">
    <property type="term" value="P:endosomal transport"/>
    <property type="evidence" value="ECO:0007669"/>
    <property type="project" value="TreeGrafter"/>
</dbReference>